<dbReference type="InterPro" id="IPR001764">
    <property type="entry name" value="Glyco_hydro_3_N"/>
</dbReference>
<sequence>MSFDVDALLAELDLDAKASLLAGQDVWSLPALPRIGLASLVLSDGPVGVRGTRWSPDDPSVTLPSPTALAASWDPRLAVETGRLLAQEARRKGVHVLLAPTVNLHRSPLGGRHFECYSEDPLLTGMIGAGYVTGVQDGGVAVTVKHFVANDFETERFTVDVRVGERALRELYLAPFELIVRRAKPWGIMAAYNSVNGVTMTQHAELVNGVLRGEWGFDGFVVSDWLAARDTVASANGGLDVAMPGPRTVFGARLAEAVRGGEVDEGVVDAMARRVLLLAHRTGALGGGPVPEASDVDGEAIAREVAHRSFVLLRNETGVLPLREPQSIALIGALAADPKILGGGSATVFPDHVVSPLDGLEAAVPPGTELVYAPGADPRTTLPTATDIFWGPRVAKAPTWGEAPNVTANFRLRATARAADGTELAQFPLRTARIDWIGELPAGLDIGTLASVEIAGTFLPEQSGTHTFGITGPGDLRLTVAGHTVFDGVNLPEGGDIFTSIMQVHEQRREVELTAGEPVDVSLTYWIPSEMAEFARGTFAWVTFALGHRGPVLDPDASLEEAVALAAKSEVAVVVVGTTAEVESEGFDRTSLALPGRQDELVARVAEANRNTVVVVNAGSPVEMPWRDDVAAVLLTWFPGQAGGDALADVLFGREEPGGRLPTTWPAKLEDAPVTDVTPEDGALEYREGVYIGYGAWARTDRQPAYWFGHGQGYTTWEYEEIDAYPDEEGGARVRVRVRNTGKRKGREVVQLYLVPTERGDRPHRWLAGFASVEAGPGEPVEADIAIASRSAEVWNEGWRHIAGEYVLEASHSYAEPRLSTRVVLQKIR</sequence>
<dbReference type="InterPro" id="IPR036962">
    <property type="entry name" value="Glyco_hydro_3_N_sf"/>
</dbReference>
<accession>A0ABV5U498</accession>
<reference evidence="6 7" key="1">
    <citation type="submission" date="2024-09" db="EMBL/GenBank/DDBJ databases">
        <authorList>
            <person name="Sun Q."/>
            <person name="Mori K."/>
        </authorList>
    </citation>
    <scope>NUCLEOTIDE SEQUENCE [LARGE SCALE GENOMIC DNA]</scope>
    <source>
        <strain evidence="6 7">JCM 13852</strain>
    </source>
</reference>
<dbReference type="PROSITE" id="PS51820">
    <property type="entry name" value="PA14"/>
    <property type="match status" value="1"/>
</dbReference>
<dbReference type="GO" id="GO:0016787">
    <property type="term" value="F:hydrolase activity"/>
    <property type="evidence" value="ECO:0007669"/>
    <property type="project" value="UniProtKB-KW"/>
</dbReference>
<dbReference type="Gene3D" id="3.40.50.1700">
    <property type="entry name" value="Glycoside hydrolase family 3 C-terminal domain"/>
    <property type="match status" value="1"/>
</dbReference>
<dbReference type="InterPro" id="IPR017853">
    <property type="entry name" value="GH"/>
</dbReference>
<evidence type="ECO:0000256" key="3">
    <source>
        <dbReference type="ARBA" id="ARBA00023277"/>
    </source>
</evidence>
<proteinExistence type="inferred from homology"/>
<dbReference type="EMBL" id="JBHMBK010000011">
    <property type="protein sequence ID" value="MFB9685931.1"/>
    <property type="molecule type" value="Genomic_DNA"/>
</dbReference>
<comment type="caution">
    <text evidence="6">The sequence shown here is derived from an EMBL/GenBank/DDBJ whole genome shotgun (WGS) entry which is preliminary data.</text>
</comment>
<evidence type="ECO:0000259" key="5">
    <source>
        <dbReference type="PROSITE" id="PS51820"/>
    </source>
</evidence>
<evidence type="ECO:0000256" key="2">
    <source>
        <dbReference type="ARBA" id="ARBA00022801"/>
    </source>
</evidence>
<dbReference type="Gene3D" id="3.20.20.300">
    <property type="entry name" value="Glycoside hydrolase, family 3, N-terminal domain"/>
    <property type="match status" value="1"/>
</dbReference>
<evidence type="ECO:0000256" key="4">
    <source>
        <dbReference type="RuleBase" id="RU361161"/>
    </source>
</evidence>
<dbReference type="InterPro" id="IPR036881">
    <property type="entry name" value="Glyco_hydro_3_C_sf"/>
</dbReference>
<keyword evidence="2 4" id="KW-0378">Hydrolase</keyword>
<dbReference type="RefSeq" id="WP_378194241.1">
    <property type="nucleotide sequence ID" value="NZ_JBHMBK010000011.1"/>
</dbReference>
<dbReference type="InterPro" id="IPR019800">
    <property type="entry name" value="Glyco_hydro_3_AS"/>
</dbReference>
<dbReference type="InterPro" id="IPR037524">
    <property type="entry name" value="PA14/GLEYA"/>
</dbReference>
<dbReference type="InterPro" id="IPR026891">
    <property type="entry name" value="Fn3-like"/>
</dbReference>
<dbReference type="InterPro" id="IPR050288">
    <property type="entry name" value="Cellulose_deg_GH3"/>
</dbReference>
<feature type="domain" description="PA14" evidence="5">
    <location>
        <begin position="409"/>
        <end position="563"/>
    </location>
</feature>
<dbReference type="SUPFAM" id="SSF51445">
    <property type="entry name" value="(Trans)glycosidases"/>
    <property type="match status" value="1"/>
</dbReference>
<dbReference type="PRINTS" id="PR00133">
    <property type="entry name" value="GLHYDRLASE3"/>
</dbReference>
<dbReference type="PANTHER" id="PTHR42715:SF10">
    <property type="entry name" value="BETA-GLUCOSIDASE"/>
    <property type="match status" value="1"/>
</dbReference>
<protein>
    <submittedName>
        <fullName evidence="6">Glycoside hydrolase family 3 protein</fullName>
    </submittedName>
</protein>
<dbReference type="Gene3D" id="2.60.40.10">
    <property type="entry name" value="Immunoglobulins"/>
    <property type="match status" value="1"/>
</dbReference>
<dbReference type="InterPro" id="IPR011658">
    <property type="entry name" value="PA14_dom"/>
</dbReference>
<keyword evidence="4" id="KW-0326">Glycosidase</keyword>
<keyword evidence="3" id="KW-0119">Carbohydrate metabolism</keyword>
<dbReference type="PROSITE" id="PS00775">
    <property type="entry name" value="GLYCOSYL_HYDROL_F3"/>
    <property type="match status" value="1"/>
</dbReference>
<name>A0ABV5U498_9PSEU</name>
<evidence type="ECO:0000313" key="6">
    <source>
        <dbReference type="EMBL" id="MFB9685931.1"/>
    </source>
</evidence>
<gene>
    <name evidence="6" type="ORF">ACFFTO_17180</name>
</gene>
<dbReference type="Pfam" id="PF00933">
    <property type="entry name" value="Glyco_hydro_3"/>
    <property type="match status" value="1"/>
</dbReference>
<evidence type="ECO:0000313" key="7">
    <source>
        <dbReference type="Proteomes" id="UP001589535"/>
    </source>
</evidence>
<dbReference type="Pfam" id="PF07691">
    <property type="entry name" value="PA14"/>
    <property type="match status" value="1"/>
</dbReference>
<dbReference type="PANTHER" id="PTHR42715">
    <property type="entry name" value="BETA-GLUCOSIDASE"/>
    <property type="match status" value="1"/>
</dbReference>
<keyword evidence="7" id="KW-1185">Reference proteome</keyword>
<dbReference type="SMART" id="SM01217">
    <property type="entry name" value="Fn3_like"/>
    <property type="match status" value="1"/>
</dbReference>
<dbReference type="Pfam" id="PF01915">
    <property type="entry name" value="Glyco_hydro_3_C"/>
    <property type="match status" value="1"/>
</dbReference>
<dbReference type="Pfam" id="PF14310">
    <property type="entry name" value="Fn3-like"/>
    <property type="match status" value="1"/>
</dbReference>
<dbReference type="InterPro" id="IPR002772">
    <property type="entry name" value="Glyco_hydro_3_C"/>
</dbReference>
<dbReference type="Gene3D" id="2.60.120.260">
    <property type="entry name" value="Galactose-binding domain-like"/>
    <property type="match status" value="1"/>
</dbReference>
<dbReference type="Proteomes" id="UP001589535">
    <property type="component" value="Unassembled WGS sequence"/>
</dbReference>
<comment type="similarity">
    <text evidence="1 4">Belongs to the glycosyl hydrolase 3 family.</text>
</comment>
<dbReference type="SUPFAM" id="SSF52279">
    <property type="entry name" value="Beta-D-glucan exohydrolase, C-terminal domain"/>
    <property type="match status" value="1"/>
</dbReference>
<dbReference type="InterPro" id="IPR013783">
    <property type="entry name" value="Ig-like_fold"/>
</dbReference>
<evidence type="ECO:0000256" key="1">
    <source>
        <dbReference type="ARBA" id="ARBA00005336"/>
    </source>
</evidence>
<organism evidence="6 7">
    <name type="scientific">Amycolatopsis plumensis</name>
    <dbReference type="NCBI Taxonomy" id="236508"/>
    <lineage>
        <taxon>Bacteria</taxon>
        <taxon>Bacillati</taxon>
        <taxon>Actinomycetota</taxon>
        <taxon>Actinomycetes</taxon>
        <taxon>Pseudonocardiales</taxon>
        <taxon>Pseudonocardiaceae</taxon>
        <taxon>Amycolatopsis</taxon>
    </lineage>
</organism>